<dbReference type="RefSeq" id="WP_092574148.1">
    <property type="nucleotide sequence ID" value="NZ_FOFN01000001.1"/>
</dbReference>
<feature type="signal peptide" evidence="2">
    <location>
        <begin position="1"/>
        <end position="18"/>
    </location>
</feature>
<feature type="chain" id="PRO_5011720861" description="Colicin import membrane protein" evidence="2">
    <location>
        <begin position="19"/>
        <end position="163"/>
    </location>
</feature>
<keyword evidence="2" id="KW-0732">Signal</keyword>
<accession>A0A1H9A683</accession>
<organism evidence="3 4">
    <name type="scientific">Hyunsoonleella jejuensis</name>
    <dbReference type="NCBI Taxonomy" id="419940"/>
    <lineage>
        <taxon>Bacteria</taxon>
        <taxon>Pseudomonadati</taxon>
        <taxon>Bacteroidota</taxon>
        <taxon>Flavobacteriia</taxon>
        <taxon>Flavobacteriales</taxon>
        <taxon>Flavobacteriaceae</taxon>
    </lineage>
</organism>
<feature type="region of interest" description="Disordered" evidence="1">
    <location>
        <begin position="80"/>
        <end position="124"/>
    </location>
</feature>
<evidence type="ECO:0000256" key="2">
    <source>
        <dbReference type="SAM" id="SignalP"/>
    </source>
</evidence>
<keyword evidence="4" id="KW-1185">Reference proteome</keyword>
<dbReference type="EMBL" id="FOFN01000001">
    <property type="protein sequence ID" value="SEP72154.1"/>
    <property type="molecule type" value="Genomic_DNA"/>
</dbReference>
<sequence length="163" mass="18688">MRVVVFLCFVSFSFLLSAQAVKINNDVYEVKNNIIFKNGIDVSSTISADEKSKVLAAFDKNKLETAKTKAVSEKLENAEKDKIKAEKQQKKAEKKQKKAEQALKRKERAHSNHNKAINKHKAAVKKYEKLKKKGKLSPEDERKWLEKIEKFNAGITKTKKKLK</sequence>
<proteinExistence type="predicted"/>
<protein>
    <recommendedName>
        <fullName evidence="5">Colicin import membrane protein</fullName>
    </recommendedName>
</protein>
<dbReference type="AlphaFoldDB" id="A0A1H9A683"/>
<feature type="compositionally biased region" description="Basic residues" evidence="1">
    <location>
        <begin position="105"/>
        <end position="124"/>
    </location>
</feature>
<feature type="compositionally biased region" description="Basic and acidic residues" evidence="1">
    <location>
        <begin position="80"/>
        <end position="91"/>
    </location>
</feature>
<evidence type="ECO:0000313" key="4">
    <source>
        <dbReference type="Proteomes" id="UP000198999"/>
    </source>
</evidence>
<dbReference type="Proteomes" id="UP000198999">
    <property type="component" value="Unassembled WGS sequence"/>
</dbReference>
<dbReference type="OrthoDB" id="1451223at2"/>
<name>A0A1H9A683_9FLAO</name>
<reference evidence="3 4" key="1">
    <citation type="submission" date="2016-10" db="EMBL/GenBank/DDBJ databases">
        <authorList>
            <person name="de Groot N.N."/>
        </authorList>
    </citation>
    <scope>NUCLEOTIDE SEQUENCE [LARGE SCALE GENOMIC DNA]</scope>
    <source>
        <strain evidence="3 4">DSM 21035</strain>
    </source>
</reference>
<dbReference type="STRING" id="419940.SAMN05421824_0145"/>
<gene>
    <name evidence="3" type="ORF">SAMN05421824_0145</name>
</gene>
<evidence type="ECO:0008006" key="5">
    <source>
        <dbReference type="Google" id="ProtNLM"/>
    </source>
</evidence>
<evidence type="ECO:0000256" key="1">
    <source>
        <dbReference type="SAM" id="MobiDB-lite"/>
    </source>
</evidence>
<evidence type="ECO:0000313" key="3">
    <source>
        <dbReference type="EMBL" id="SEP72154.1"/>
    </source>
</evidence>